<gene>
    <name evidence="1" type="ORF">Taro_007736</name>
</gene>
<evidence type="ECO:0000313" key="2">
    <source>
        <dbReference type="Proteomes" id="UP000652761"/>
    </source>
</evidence>
<name>A0A843TS20_COLES</name>
<comment type="caution">
    <text evidence="1">The sequence shown here is derived from an EMBL/GenBank/DDBJ whole genome shotgun (WGS) entry which is preliminary data.</text>
</comment>
<evidence type="ECO:0000313" key="1">
    <source>
        <dbReference type="EMBL" id="MQL75362.1"/>
    </source>
</evidence>
<keyword evidence="2" id="KW-1185">Reference proteome</keyword>
<organism evidence="1 2">
    <name type="scientific">Colocasia esculenta</name>
    <name type="common">Wild taro</name>
    <name type="synonym">Arum esculentum</name>
    <dbReference type="NCBI Taxonomy" id="4460"/>
    <lineage>
        <taxon>Eukaryota</taxon>
        <taxon>Viridiplantae</taxon>
        <taxon>Streptophyta</taxon>
        <taxon>Embryophyta</taxon>
        <taxon>Tracheophyta</taxon>
        <taxon>Spermatophyta</taxon>
        <taxon>Magnoliopsida</taxon>
        <taxon>Liliopsida</taxon>
        <taxon>Araceae</taxon>
        <taxon>Aroideae</taxon>
        <taxon>Colocasieae</taxon>
        <taxon>Colocasia</taxon>
    </lineage>
</organism>
<protein>
    <submittedName>
        <fullName evidence="1">Uncharacterized protein</fullName>
    </submittedName>
</protein>
<accession>A0A843TS20</accession>
<dbReference type="Proteomes" id="UP000652761">
    <property type="component" value="Unassembled WGS sequence"/>
</dbReference>
<sequence>MGVVIPFGLKEDKLRLGVRVLKGDCTLGSEILRFCLGTGHCGRSVHRAPVTVDPPEASRTSPPPRELFDFVDSSLTTLTKRKKKENSKRTGEFVIARALPVPKKCCDHAGDVPRAADSGTGLLLTREPDEHNNLRHEEFHRGMESELYGGAGEEHEGDVVEL</sequence>
<proteinExistence type="predicted"/>
<dbReference type="EMBL" id="NMUH01000248">
    <property type="protein sequence ID" value="MQL75362.1"/>
    <property type="molecule type" value="Genomic_DNA"/>
</dbReference>
<dbReference type="AlphaFoldDB" id="A0A843TS20"/>
<reference evidence="1" key="1">
    <citation type="submission" date="2017-07" db="EMBL/GenBank/DDBJ databases">
        <title>Taro Niue Genome Assembly and Annotation.</title>
        <authorList>
            <person name="Atibalentja N."/>
            <person name="Keating K."/>
            <person name="Fields C.J."/>
        </authorList>
    </citation>
    <scope>NUCLEOTIDE SEQUENCE</scope>
    <source>
        <strain evidence="1">Niue_2</strain>
        <tissue evidence="1">Leaf</tissue>
    </source>
</reference>